<dbReference type="Gene3D" id="3.40.50.1110">
    <property type="entry name" value="SGNH hydrolase"/>
    <property type="match status" value="1"/>
</dbReference>
<proteinExistence type="predicted"/>
<dbReference type="Proteomes" id="UP001611415">
    <property type="component" value="Unassembled WGS sequence"/>
</dbReference>
<accession>A0ABW7X7G4</accession>
<keyword evidence="2" id="KW-1185">Reference proteome</keyword>
<dbReference type="EMBL" id="JBIRYO010000020">
    <property type="protein sequence ID" value="MFI2476937.1"/>
    <property type="molecule type" value="Genomic_DNA"/>
</dbReference>
<comment type="caution">
    <text evidence="1">The sequence shown here is derived from an EMBL/GenBank/DDBJ whole genome shotgun (WGS) entry which is preliminary data.</text>
</comment>
<sequence length="130" mass="14366">MLCPLGANDAQRLGRDGERVVSAEETVRNFDLWRGRAGQARWVWLTPTDTDEQLLAEYPPFKAAGINWRAADHVETAAALLKRPESVIDTLSVTRPTPDRRLFEPDGVHLTPVGQVAVARVAVAELSRPN</sequence>
<reference evidence="1 2" key="1">
    <citation type="submission" date="2024-10" db="EMBL/GenBank/DDBJ databases">
        <title>The Natural Products Discovery Center: Release of the First 8490 Sequenced Strains for Exploring Actinobacteria Biosynthetic Diversity.</title>
        <authorList>
            <person name="Kalkreuter E."/>
            <person name="Kautsar S.A."/>
            <person name="Yang D."/>
            <person name="Bader C.D."/>
            <person name="Teijaro C.N."/>
            <person name="Fluegel L."/>
            <person name="Davis C.M."/>
            <person name="Simpson J.R."/>
            <person name="Lauterbach L."/>
            <person name="Steele A.D."/>
            <person name="Gui C."/>
            <person name="Meng S."/>
            <person name="Li G."/>
            <person name="Viehrig K."/>
            <person name="Ye F."/>
            <person name="Su P."/>
            <person name="Kiefer A.F."/>
            <person name="Nichols A."/>
            <person name="Cepeda A.J."/>
            <person name="Yan W."/>
            <person name="Fan B."/>
            <person name="Jiang Y."/>
            <person name="Adhikari A."/>
            <person name="Zheng C.-J."/>
            <person name="Schuster L."/>
            <person name="Cowan T.M."/>
            <person name="Smanski M.J."/>
            <person name="Chevrette M.G."/>
            <person name="De Carvalho L.P.S."/>
            <person name="Shen B."/>
        </authorList>
    </citation>
    <scope>NUCLEOTIDE SEQUENCE [LARGE SCALE GENOMIC DNA]</scope>
    <source>
        <strain evidence="1 2">NPDC019275</strain>
    </source>
</reference>
<dbReference type="InterPro" id="IPR036514">
    <property type="entry name" value="SGNH_hydro_sf"/>
</dbReference>
<dbReference type="RefSeq" id="WP_397094246.1">
    <property type="nucleotide sequence ID" value="NZ_JBIRYO010000020.1"/>
</dbReference>
<evidence type="ECO:0000313" key="1">
    <source>
        <dbReference type="EMBL" id="MFI2476937.1"/>
    </source>
</evidence>
<name>A0ABW7X7G4_9NOCA</name>
<evidence type="ECO:0000313" key="2">
    <source>
        <dbReference type="Proteomes" id="UP001611415"/>
    </source>
</evidence>
<protein>
    <recommendedName>
        <fullName evidence="3">SGNH hydrolase-type esterase domain-containing protein</fullName>
    </recommendedName>
</protein>
<evidence type="ECO:0008006" key="3">
    <source>
        <dbReference type="Google" id="ProtNLM"/>
    </source>
</evidence>
<organism evidence="1 2">
    <name type="scientific">Nocardia xishanensis</name>
    <dbReference type="NCBI Taxonomy" id="238964"/>
    <lineage>
        <taxon>Bacteria</taxon>
        <taxon>Bacillati</taxon>
        <taxon>Actinomycetota</taxon>
        <taxon>Actinomycetes</taxon>
        <taxon>Mycobacteriales</taxon>
        <taxon>Nocardiaceae</taxon>
        <taxon>Nocardia</taxon>
    </lineage>
</organism>
<dbReference type="SUPFAM" id="SSF52266">
    <property type="entry name" value="SGNH hydrolase"/>
    <property type="match status" value="1"/>
</dbReference>
<gene>
    <name evidence="1" type="ORF">ACH49W_26440</name>
</gene>